<sequence length="114" mass="12666">MRLLIVALALVGLAAVTNAGPMGRPALAEAYPFELYHISPRENRNLSNYGAVSIILYLDTYLNGYVMLKYVNDIKVSGKVPDDANATIDVLMSPWKNIVERAYSFNYETTYSAI</sequence>
<accession>A0A7E5A0C3</accession>
<dbReference type="WBParaSite" id="Pan_g6069.t1">
    <property type="protein sequence ID" value="Pan_g6069.t1"/>
    <property type="gene ID" value="Pan_g6069"/>
</dbReference>
<proteinExistence type="predicted"/>
<evidence type="ECO:0000256" key="1">
    <source>
        <dbReference type="SAM" id="SignalP"/>
    </source>
</evidence>
<dbReference type="Proteomes" id="UP000492821">
    <property type="component" value="Unassembled WGS sequence"/>
</dbReference>
<keyword evidence="1" id="KW-0732">Signal</keyword>
<protein>
    <submittedName>
        <fullName evidence="3">Neur_chan_LBD domain-containing protein</fullName>
    </submittedName>
</protein>
<reference evidence="2" key="1">
    <citation type="journal article" date="2013" name="Genetics">
        <title>The draft genome and transcriptome of Panagrellus redivivus are shaped by the harsh demands of a free-living lifestyle.</title>
        <authorList>
            <person name="Srinivasan J."/>
            <person name="Dillman A.R."/>
            <person name="Macchietto M.G."/>
            <person name="Heikkinen L."/>
            <person name="Lakso M."/>
            <person name="Fracchia K.M."/>
            <person name="Antoshechkin I."/>
            <person name="Mortazavi A."/>
            <person name="Wong G."/>
            <person name="Sternberg P.W."/>
        </authorList>
    </citation>
    <scope>NUCLEOTIDE SEQUENCE [LARGE SCALE GENOMIC DNA]</scope>
    <source>
        <strain evidence="2">MT8872</strain>
    </source>
</reference>
<dbReference type="AlphaFoldDB" id="A0A7E5A0C3"/>
<evidence type="ECO:0000313" key="3">
    <source>
        <dbReference type="WBParaSite" id="Pan_g6069.t1"/>
    </source>
</evidence>
<keyword evidence="2" id="KW-1185">Reference proteome</keyword>
<name>A0A7E5A0C3_PANRE</name>
<feature type="signal peptide" evidence="1">
    <location>
        <begin position="1"/>
        <end position="19"/>
    </location>
</feature>
<organism evidence="2 3">
    <name type="scientific">Panagrellus redivivus</name>
    <name type="common">Microworm</name>
    <dbReference type="NCBI Taxonomy" id="6233"/>
    <lineage>
        <taxon>Eukaryota</taxon>
        <taxon>Metazoa</taxon>
        <taxon>Ecdysozoa</taxon>
        <taxon>Nematoda</taxon>
        <taxon>Chromadorea</taxon>
        <taxon>Rhabditida</taxon>
        <taxon>Tylenchina</taxon>
        <taxon>Panagrolaimomorpha</taxon>
        <taxon>Panagrolaimoidea</taxon>
        <taxon>Panagrolaimidae</taxon>
        <taxon>Panagrellus</taxon>
    </lineage>
</organism>
<feature type="chain" id="PRO_5028887404" evidence="1">
    <location>
        <begin position="20"/>
        <end position="114"/>
    </location>
</feature>
<reference evidence="3" key="2">
    <citation type="submission" date="2020-10" db="UniProtKB">
        <authorList>
            <consortium name="WormBaseParasite"/>
        </authorList>
    </citation>
    <scope>IDENTIFICATION</scope>
</reference>
<evidence type="ECO:0000313" key="2">
    <source>
        <dbReference type="Proteomes" id="UP000492821"/>
    </source>
</evidence>